<feature type="domain" description="Glycosyltransferase 2-like" evidence="2">
    <location>
        <begin position="17"/>
        <end position="173"/>
    </location>
</feature>
<gene>
    <name evidence="3" type="ORF">A4H34_04920</name>
</gene>
<sequence length="248" mass="26190">MCLEHAREDSAPHDLLVIIPAWNEEESVGGVVHSVRECVPRADVLVVSDGSRDGTAAAARKAGADVLDLKINLGVGGAMRAGFVYAVDNGYRSAVQVDADGQHNPADIPALVERIEAGADIVIGSRFAGVGQYRSRGPRRWAMKILASVLSCIAHTKLTDVTSGFKAYSARALALFSTSYPAEYLGDTIEALVVGIRSGMVVEQVGVEMRKRVAGEPSHSPGKSTVYLLRASLALAVALVSPVKKAVR</sequence>
<dbReference type="InterPro" id="IPR001173">
    <property type="entry name" value="Glyco_trans_2-like"/>
</dbReference>
<keyword evidence="3" id="KW-0808">Transferase</keyword>
<dbReference type="PANTHER" id="PTHR48090">
    <property type="entry name" value="UNDECAPRENYL-PHOSPHATE 4-DEOXY-4-FORMAMIDO-L-ARABINOSE TRANSFERASE-RELATED"/>
    <property type="match status" value="1"/>
</dbReference>
<reference evidence="3 4" key="1">
    <citation type="submission" date="2016-04" db="EMBL/GenBank/DDBJ databases">
        <title>Peptidophaga gingivicola gen. nov., sp. nov., isolated from human subgingival plaque.</title>
        <authorList>
            <person name="Beall C.J."/>
            <person name="Mokrzan E.M."/>
            <person name="Griffen A.L."/>
            <person name="Leys E.J."/>
        </authorList>
    </citation>
    <scope>NUCLEOTIDE SEQUENCE [LARGE SCALE GENOMIC DNA]</scope>
    <source>
        <strain evidence="3 4">BA112</strain>
    </source>
</reference>
<organism evidence="3 4">
    <name type="scientific">Peptidiphaga gingivicola</name>
    <dbReference type="NCBI Taxonomy" id="2741497"/>
    <lineage>
        <taxon>Bacteria</taxon>
        <taxon>Bacillati</taxon>
        <taxon>Actinomycetota</taxon>
        <taxon>Actinomycetes</taxon>
        <taxon>Actinomycetales</taxon>
        <taxon>Actinomycetaceae</taxon>
        <taxon>Peptidiphaga</taxon>
    </lineage>
</organism>
<evidence type="ECO:0000259" key="2">
    <source>
        <dbReference type="Pfam" id="PF00535"/>
    </source>
</evidence>
<name>A0A179B4W3_9ACTO</name>
<comment type="caution">
    <text evidence="3">The sequence shown here is derived from an EMBL/GenBank/DDBJ whole genome shotgun (WGS) entry which is preliminary data.</text>
</comment>
<keyword evidence="4" id="KW-1185">Reference proteome</keyword>
<dbReference type="EMBL" id="LVZK01000001">
    <property type="protein sequence ID" value="OAP86480.1"/>
    <property type="molecule type" value="Genomic_DNA"/>
</dbReference>
<dbReference type="AlphaFoldDB" id="A0A179B4W3"/>
<proteinExistence type="inferred from homology"/>
<accession>A0A179B4W3</accession>
<dbReference type="InterPro" id="IPR029044">
    <property type="entry name" value="Nucleotide-diphossugar_trans"/>
</dbReference>
<dbReference type="SUPFAM" id="SSF53448">
    <property type="entry name" value="Nucleotide-diphospho-sugar transferases"/>
    <property type="match status" value="1"/>
</dbReference>
<dbReference type="Gene3D" id="3.90.550.10">
    <property type="entry name" value="Spore Coat Polysaccharide Biosynthesis Protein SpsA, Chain A"/>
    <property type="match status" value="1"/>
</dbReference>
<dbReference type="RefSeq" id="WP_009199318.1">
    <property type="nucleotide sequence ID" value="NZ_LVZK01000001.1"/>
</dbReference>
<dbReference type="Proteomes" id="UP000078368">
    <property type="component" value="Unassembled WGS sequence"/>
</dbReference>
<evidence type="ECO:0000313" key="4">
    <source>
        <dbReference type="Proteomes" id="UP000078368"/>
    </source>
</evidence>
<dbReference type="Pfam" id="PF00535">
    <property type="entry name" value="Glycos_transf_2"/>
    <property type="match status" value="1"/>
</dbReference>
<evidence type="ECO:0000256" key="1">
    <source>
        <dbReference type="ARBA" id="ARBA00006739"/>
    </source>
</evidence>
<dbReference type="STRING" id="1823756.A4H34_04920"/>
<comment type="similarity">
    <text evidence="1">Belongs to the glycosyltransferase 2 family.</text>
</comment>
<dbReference type="GO" id="GO:0016740">
    <property type="term" value="F:transferase activity"/>
    <property type="evidence" value="ECO:0007669"/>
    <property type="project" value="UniProtKB-KW"/>
</dbReference>
<dbReference type="CDD" id="cd04179">
    <property type="entry name" value="DPM_DPG-synthase_like"/>
    <property type="match status" value="1"/>
</dbReference>
<protein>
    <submittedName>
        <fullName evidence="3">Glycosyl transferase family 2</fullName>
    </submittedName>
</protein>
<dbReference type="PANTHER" id="PTHR48090:SF7">
    <property type="entry name" value="RFBJ PROTEIN"/>
    <property type="match status" value="1"/>
</dbReference>
<evidence type="ECO:0000313" key="3">
    <source>
        <dbReference type="EMBL" id="OAP86480.1"/>
    </source>
</evidence>
<dbReference type="InterPro" id="IPR050256">
    <property type="entry name" value="Glycosyltransferase_2"/>
</dbReference>